<dbReference type="Pfam" id="PF00072">
    <property type="entry name" value="Response_reg"/>
    <property type="match status" value="1"/>
</dbReference>
<evidence type="ECO:0000256" key="8">
    <source>
        <dbReference type="ARBA" id="ARBA00022692"/>
    </source>
</evidence>
<dbReference type="GO" id="GO:0000155">
    <property type="term" value="F:phosphorelay sensor kinase activity"/>
    <property type="evidence" value="ECO:0007669"/>
    <property type="project" value="InterPro"/>
</dbReference>
<dbReference type="PROSITE" id="PS50109">
    <property type="entry name" value="HIS_KIN"/>
    <property type="match status" value="1"/>
</dbReference>
<dbReference type="RefSeq" id="WP_068373347.1">
    <property type="nucleotide sequence ID" value="NZ_LSNE01000003.1"/>
</dbReference>
<dbReference type="CDD" id="cd00082">
    <property type="entry name" value="HisKA"/>
    <property type="match status" value="1"/>
</dbReference>
<dbReference type="InterPro" id="IPR008207">
    <property type="entry name" value="Sig_transdc_His_kin_Hpt_dom"/>
</dbReference>
<gene>
    <name evidence="19" type="ORF">AX660_07845</name>
</gene>
<keyword evidence="4" id="KW-1003">Cell membrane</keyword>
<feature type="domain" description="HPt" evidence="18">
    <location>
        <begin position="780"/>
        <end position="879"/>
    </location>
</feature>
<feature type="modified residue" description="4-aspartylphosphate" evidence="15">
    <location>
        <position position="647"/>
    </location>
</feature>
<evidence type="ECO:0000256" key="13">
    <source>
        <dbReference type="ARBA" id="ARBA00023136"/>
    </source>
</evidence>
<reference evidence="20" key="1">
    <citation type="submission" date="2016-02" db="EMBL/GenBank/DDBJ databases">
        <authorList>
            <person name="Schultz-Johansen M."/>
            <person name="Glaring M.A."/>
            <person name="Bech P.K."/>
            <person name="Stougaard P."/>
        </authorList>
    </citation>
    <scope>NUCLEOTIDE SEQUENCE [LARGE SCALE GENOMIC DNA]</scope>
    <source>
        <strain evidence="20">S66</strain>
    </source>
</reference>
<keyword evidence="8" id="KW-0812">Transmembrane</keyword>
<evidence type="ECO:0000259" key="17">
    <source>
        <dbReference type="PROSITE" id="PS50110"/>
    </source>
</evidence>
<keyword evidence="10" id="KW-0067">ATP-binding</keyword>
<dbReference type="SUPFAM" id="SSF55874">
    <property type="entry name" value="ATPase domain of HSP90 chaperone/DNA topoisomerase II/histidine kinase"/>
    <property type="match status" value="1"/>
</dbReference>
<dbReference type="SMART" id="SM00448">
    <property type="entry name" value="REC"/>
    <property type="match status" value="1"/>
</dbReference>
<evidence type="ECO:0000313" key="19">
    <source>
        <dbReference type="EMBL" id="KXI29922.1"/>
    </source>
</evidence>
<comment type="subcellular location">
    <subcellularLocation>
        <location evidence="2">Cell inner membrane</location>
        <topology evidence="2">Multi-pass membrane protein</topology>
    </subcellularLocation>
</comment>
<keyword evidence="13" id="KW-0472">Membrane</keyword>
<dbReference type="Pfam" id="PF01627">
    <property type="entry name" value="Hpt"/>
    <property type="match status" value="1"/>
</dbReference>
<name>A0A136A3W2_9ALTE</name>
<dbReference type="SUPFAM" id="SSF47384">
    <property type="entry name" value="Homodimeric domain of signal transducing histidine kinase"/>
    <property type="match status" value="1"/>
</dbReference>
<evidence type="ECO:0000313" key="20">
    <source>
        <dbReference type="Proteomes" id="UP000070299"/>
    </source>
</evidence>
<comment type="caution">
    <text evidence="19">The sequence shown here is derived from an EMBL/GenBank/DDBJ whole genome shotgun (WGS) entry which is preliminary data.</text>
</comment>
<proteinExistence type="predicted"/>
<feature type="modified residue" description="Phosphohistidine" evidence="14">
    <location>
        <position position="819"/>
    </location>
</feature>
<comment type="catalytic activity">
    <reaction evidence="1">
        <text>ATP + protein L-histidine = ADP + protein N-phospho-L-histidine.</text>
        <dbReference type="EC" id="2.7.13.3"/>
    </reaction>
</comment>
<dbReference type="InterPro" id="IPR003661">
    <property type="entry name" value="HisK_dim/P_dom"/>
</dbReference>
<evidence type="ECO:0000256" key="7">
    <source>
        <dbReference type="ARBA" id="ARBA00022679"/>
    </source>
</evidence>
<evidence type="ECO:0000256" key="6">
    <source>
        <dbReference type="ARBA" id="ARBA00022553"/>
    </source>
</evidence>
<dbReference type="PANTHER" id="PTHR43047">
    <property type="entry name" value="TWO-COMPONENT HISTIDINE PROTEIN KINASE"/>
    <property type="match status" value="1"/>
</dbReference>
<evidence type="ECO:0000256" key="14">
    <source>
        <dbReference type="PROSITE-ProRule" id="PRU00110"/>
    </source>
</evidence>
<keyword evidence="20" id="KW-1185">Reference proteome</keyword>
<evidence type="ECO:0000259" key="18">
    <source>
        <dbReference type="PROSITE" id="PS50894"/>
    </source>
</evidence>
<evidence type="ECO:0000256" key="10">
    <source>
        <dbReference type="ARBA" id="ARBA00022840"/>
    </source>
</evidence>
<evidence type="ECO:0000256" key="12">
    <source>
        <dbReference type="ARBA" id="ARBA00023012"/>
    </source>
</evidence>
<feature type="domain" description="Histidine kinase" evidence="16">
    <location>
        <begin position="248"/>
        <end position="465"/>
    </location>
</feature>
<dbReference type="AlphaFoldDB" id="A0A136A3W2"/>
<dbReference type="OrthoDB" id="6379418at2"/>
<keyword evidence="6 15" id="KW-0597">Phosphoprotein</keyword>
<dbReference type="Pfam" id="PF02518">
    <property type="entry name" value="HATPase_c"/>
    <property type="match status" value="1"/>
</dbReference>
<dbReference type="EMBL" id="LSNE01000003">
    <property type="protein sequence ID" value="KXI29922.1"/>
    <property type="molecule type" value="Genomic_DNA"/>
</dbReference>
<dbReference type="GO" id="GO:0005886">
    <property type="term" value="C:plasma membrane"/>
    <property type="evidence" value="ECO:0007669"/>
    <property type="project" value="UniProtKB-SubCell"/>
</dbReference>
<dbReference type="CDD" id="cd17546">
    <property type="entry name" value="REC_hyHK_CKI1_RcsC-like"/>
    <property type="match status" value="1"/>
</dbReference>
<dbReference type="InterPro" id="IPR036641">
    <property type="entry name" value="HPT_dom_sf"/>
</dbReference>
<dbReference type="PRINTS" id="PR00344">
    <property type="entry name" value="BCTRLSENSOR"/>
</dbReference>
<dbReference type="SUPFAM" id="SSF47226">
    <property type="entry name" value="Histidine-containing phosphotransfer domain, HPT domain"/>
    <property type="match status" value="1"/>
</dbReference>
<dbReference type="SMART" id="SM00388">
    <property type="entry name" value="HisKA"/>
    <property type="match status" value="1"/>
</dbReference>
<sequence length="879" mass="99313">MNKASIFDKAKAQAVIDLFIHPVMVLDNQLNLTSANKAFQLDSVLVENQSALIEKAKILMQGEQELVFWQHEKTEKLLTAMPMAHGRTLIKIANSKPSALAKRYNNLLNVIDQMSDAIIICNNDNSIDLINEQFQSIFPFTRAENQHNTNLLEFLRNAILTIYPDDVARQNLYFRYLERRLNKKQECSFSFSLPNGQFYEYRDSITFSGERIGLLVNESTHKALQAQLENAYNEANELSHAKSNFMAAMSHEVRTPLNALIGLLDLSSLEPQLQSHEYIRRMSNSASSLLRLVNAVLDFSKFDAQKVELRAINTNLRKLCERVIENFSGHAKTTAVLLYVDPNLPKEVSVDEMRLSQVLSNLISNGLKFNQSLHPELSVVVRPDELSGYITFTISDNGIGIAAEEQTSIFNLFSQANHKIHGKFGGTGLGLSICQKICELMNGEIYLKSELGKGSNFVVQLPLLAAEPSEIDSIDTHGFADTIIATNDPYFYRILQFYAETLSFKTHYYEALPKQLTPTEMLCINTYFLKDQISLNHFPNAQLVYLSDNIDEEFKHNNHVVHRTPVFIDELITIAQRKSSQPASVEQQISYSAKSKLRALVVEDNSDNMFVLKKQFSTCGIDTCFAMSAEEAVIFFEQQNFDLVISDYQMPGVSGAELLTILREIEQAEDRPVATMLILTADKTPRCSEECTSSGADKILMKPLVLRELAELIAAKEQQLSARPPANKKPEVLNELPTKDADITFNDTDFFIDERLLEKQQDSNSLLNLDQLHDIIGHIEPQEEIQYLQQFATNLNNVMANMEAAAMAQDWIKLGKLAHSLKSSAMIVGAMQLRNQCELIEEASEHALNTNQMSALWQDVKQSIHVLQNNIIEHYSNHE</sequence>
<dbReference type="InterPro" id="IPR005467">
    <property type="entry name" value="His_kinase_dom"/>
</dbReference>
<dbReference type="Gene3D" id="1.20.120.160">
    <property type="entry name" value="HPT domain"/>
    <property type="match status" value="1"/>
</dbReference>
<keyword evidence="5" id="KW-0997">Cell inner membrane</keyword>
<organism evidence="19 20">
    <name type="scientific">Paraglaciecola hydrolytica</name>
    <dbReference type="NCBI Taxonomy" id="1799789"/>
    <lineage>
        <taxon>Bacteria</taxon>
        <taxon>Pseudomonadati</taxon>
        <taxon>Pseudomonadota</taxon>
        <taxon>Gammaproteobacteria</taxon>
        <taxon>Alteromonadales</taxon>
        <taxon>Alteromonadaceae</taxon>
        <taxon>Paraglaciecola</taxon>
    </lineage>
</organism>
<dbReference type="PANTHER" id="PTHR43047:SF64">
    <property type="entry name" value="HISTIDINE KINASE CONTAINING CHEY-HOMOLOGOUS RECEIVER DOMAIN AND PAS DOMAIN-RELATED"/>
    <property type="match status" value="1"/>
</dbReference>
<dbReference type="InterPro" id="IPR004358">
    <property type="entry name" value="Sig_transdc_His_kin-like_C"/>
</dbReference>
<evidence type="ECO:0000256" key="11">
    <source>
        <dbReference type="ARBA" id="ARBA00022989"/>
    </source>
</evidence>
<dbReference type="EC" id="2.7.13.3" evidence="3"/>
<accession>A0A136A3W2</accession>
<dbReference type="Gene3D" id="3.40.50.2300">
    <property type="match status" value="1"/>
</dbReference>
<keyword evidence="7" id="KW-0808">Transferase</keyword>
<evidence type="ECO:0000256" key="3">
    <source>
        <dbReference type="ARBA" id="ARBA00012438"/>
    </source>
</evidence>
<dbReference type="Gene3D" id="3.30.565.10">
    <property type="entry name" value="Histidine kinase-like ATPase, C-terminal domain"/>
    <property type="match status" value="1"/>
</dbReference>
<evidence type="ECO:0000256" key="4">
    <source>
        <dbReference type="ARBA" id="ARBA00022475"/>
    </source>
</evidence>
<evidence type="ECO:0000256" key="2">
    <source>
        <dbReference type="ARBA" id="ARBA00004429"/>
    </source>
</evidence>
<evidence type="ECO:0000259" key="16">
    <source>
        <dbReference type="PROSITE" id="PS50109"/>
    </source>
</evidence>
<dbReference type="SMART" id="SM00387">
    <property type="entry name" value="HATPase_c"/>
    <property type="match status" value="1"/>
</dbReference>
<feature type="domain" description="Response regulatory" evidence="17">
    <location>
        <begin position="598"/>
        <end position="717"/>
    </location>
</feature>
<dbReference type="PROSITE" id="PS50894">
    <property type="entry name" value="HPT"/>
    <property type="match status" value="1"/>
</dbReference>
<dbReference type="STRING" id="1799789.AX660_07845"/>
<dbReference type="InterPro" id="IPR003594">
    <property type="entry name" value="HATPase_dom"/>
</dbReference>
<keyword evidence="9" id="KW-0418">Kinase</keyword>
<dbReference type="Gene3D" id="1.10.287.130">
    <property type="match status" value="1"/>
</dbReference>
<dbReference type="PROSITE" id="PS50110">
    <property type="entry name" value="RESPONSE_REGULATORY"/>
    <property type="match status" value="1"/>
</dbReference>
<keyword evidence="11" id="KW-1133">Transmembrane helix</keyword>
<dbReference type="CDD" id="cd16922">
    <property type="entry name" value="HATPase_EvgS-ArcB-TorS-like"/>
    <property type="match status" value="1"/>
</dbReference>
<dbReference type="InterPro" id="IPR011006">
    <property type="entry name" value="CheY-like_superfamily"/>
</dbReference>
<dbReference type="InterPro" id="IPR001789">
    <property type="entry name" value="Sig_transdc_resp-reg_receiver"/>
</dbReference>
<dbReference type="Proteomes" id="UP000070299">
    <property type="component" value="Unassembled WGS sequence"/>
</dbReference>
<dbReference type="Pfam" id="PF00512">
    <property type="entry name" value="HisKA"/>
    <property type="match status" value="1"/>
</dbReference>
<keyword evidence="10" id="KW-0547">Nucleotide-binding</keyword>
<dbReference type="InterPro" id="IPR036890">
    <property type="entry name" value="HATPase_C_sf"/>
</dbReference>
<protein>
    <recommendedName>
        <fullName evidence="3">histidine kinase</fullName>
        <ecNumber evidence="3">2.7.13.3</ecNumber>
    </recommendedName>
</protein>
<evidence type="ECO:0000256" key="9">
    <source>
        <dbReference type="ARBA" id="ARBA00022777"/>
    </source>
</evidence>
<keyword evidence="12" id="KW-0902">Two-component regulatory system</keyword>
<evidence type="ECO:0000256" key="5">
    <source>
        <dbReference type="ARBA" id="ARBA00022519"/>
    </source>
</evidence>
<dbReference type="SUPFAM" id="SSF52172">
    <property type="entry name" value="CheY-like"/>
    <property type="match status" value="1"/>
</dbReference>
<evidence type="ECO:0000256" key="1">
    <source>
        <dbReference type="ARBA" id="ARBA00000085"/>
    </source>
</evidence>
<dbReference type="InterPro" id="IPR036097">
    <property type="entry name" value="HisK_dim/P_sf"/>
</dbReference>
<evidence type="ECO:0000256" key="15">
    <source>
        <dbReference type="PROSITE-ProRule" id="PRU00169"/>
    </source>
</evidence>